<dbReference type="KEGG" id="mspg:F6B93_00380"/>
<dbReference type="Proteomes" id="UP000682202">
    <property type="component" value="Chromosome"/>
</dbReference>
<evidence type="ECO:0000313" key="3">
    <source>
        <dbReference type="Proteomes" id="UP000682202"/>
    </source>
</evidence>
<keyword evidence="1" id="KW-0472">Membrane</keyword>
<reference evidence="2" key="1">
    <citation type="submission" date="2019-12" db="EMBL/GenBank/DDBJ databases">
        <title>Mycobacterium spongiae sp. nov.</title>
        <authorList>
            <person name="Stinear T."/>
        </authorList>
    </citation>
    <scope>NUCLEOTIDE SEQUENCE</scope>
    <source>
        <strain evidence="2">FSD4b-SM</strain>
    </source>
</reference>
<evidence type="ECO:0000256" key="1">
    <source>
        <dbReference type="SAM" id="Phobius"/>
    </source>
</evidence>
<name>A0A975JUU5_9MYCO</name>
<feature type="transmembrane region" description="Helical" evidence="1">
    <location>
        <begin position="67"/>
        <end position="87"/>
    </location>
</feature>
<gene>
    <name evidence="2" type="ORF">F6B93_00380</name>
</gene>
<evidence type="ECO:0000313" key="2">
    <source>
        <dbReference type="EMBL" id="QUR65735.1"/>
    </source>
</evidence>
<keyword evidence="1" id="KW-0812">Transmembrane</keyword>
<protein>
    <recommendedName>
        <fullName evidence="4">DUF5313 domain-containing protein</fullName>
    </recommendedName>
</protein>
<accession>A0A975JUU5</accession>
<dbReference type="AlphaFoldDB" id="A0A975JUU5"/>
<sequence length="134" mass="15292">MSKKPRRPDPIRWFHYAYGGTLPGRYHPWVLHDLTASSRWVRQVSRTTAVLAPFVVVGLLLMGTNWIVWTAALGGFLLGVIYSLSYIDQYAEYRLTKHGFPSGTFKRVMAEAHSKATADKQRKYESRYRPTAGS</sequence>
<keyword evidence="1" id="KW-1133">Transmembrane helix</keyword>
<keyword evidence="3" id="KW-1185">Reference proteome</keyword>
<proteinExistence type="predicted"/>
<dbReference type="InterPro" id="IPR035197">
    <property type="entry name" value="DUF5313"/>
</dbReference>
<dbReference type="EMBL" id="CP046600">
    <property type="protein sequence ID" value="QUR65735.1"/>
    <property type="molecule type" value="Genomic_DNA"/>
</dbReference>
<evidence type="ECO:0008006" key="4">
    <source>
        <dbReference type="Google" id="ProtNLM"/>
    </source>
</evidence>
<feature type="transmembrane region" description="Helical" evidence="1">
    <location>
        <begin position="44"/>
        <end position="61"/>
    </location>
</feature>
<dbReference type="RefSeq" id="WP_211697138.1">
    <property type="nucleotide sequence ID" value="NZ_CP046600.1"/>
</dbReference>
<dbReference type="Pfam" id="PF17240">
    <property type="entry name" value="DUF5313"/>
    <property type="match status" value="1"/>
</dbReference>
<organism evidence="2 3">
    <name type="scientific">Mycobacterium spongiae</name>
    <dbReference type="NCBI Taxonomy" id="886343"/>
    <lineage>
        <taxon>Bacteria</taxon>
        <taxon>Bacillati</taxon>
        <taxon>Actinomycetota</taxon>
        <taxon>Actinomycetes</taxon>
        <taxon>Mycobacteriales</taxon>
        <taxon>Mycobacteriaceae</taxon>
        <taxon>Mycobacterium</taxon>
    </lineage>
</organism>